<evidence type="ECO:0000256" key="3">
    <source>
        <dbReference type="ARBA" id="ARBA00023235"/>
    </source>
</evidence>
<dbReference type="NCBIfam" id="TIGR00492">
    <property type="entry name" value="alr"/>
    <property type="match status" value="1"/>
</dbReference>
<dbReference type="HAMAP" id="MF_01201">
    <property type="entry name" value="Ala_racemase"/>
    <property type="match status" value="1"/>
</dbReference>
<organism evidence="8 9">
    <name type="scientific">Candidatus Mailhella merdigallinarum</name>
    <dbReference type="NCBI Taxonomy" id="2838658"/>
    <lineage>
        <taxon>Bacteria</taxon>
        <taxon>Pseudomonadati</taxon>
        <taxon>Thermodesulfobacteriota</taxon>
        <taxon>Desulfovibrionia</taxon>
        <taxon>Desulfovibrionales</taxon>
        <taxon>Desulfovibrionaceae</taxon>
        <taxon>Mailhella</taxon>
    </lineage>
</organism>
<dbReference type="PANTHER" id="PTHR30511:SF0">
    <property type="entry name" value="ALANINE RACEMASE, CATABOLIC-RELATED"/>
    <property type="match status" value="1"/>
</dbReference>
<dbReference type="InterPro" id="IPR000821">
    <property type="entry name" value="Ala_racemase"/>
</dbReference>
<dbReference type="Gene3D" id="3.20.20.10">
    <property type="entry name" value="Alanine racemase"/>
    <property type="match status" value="1"/>
</dbReference>
<comment type="catalytic activity">
    <reaction evidence="4">
        <text>L-alanine = D-alanine</text>
        <dbReference type="Rhea" id="RHEA:20249"/>
        <dbReference type="ChEBI" id="CHEBI:57416"/>
        <dbReference type="ChEBI" id="CHEBI:57972"/>
        <dbReference type="EC" id="5.1.1.1"/>
    </reaction>
</comment>
<dbReference type="SUPFAM" id="SSF51419">
    <property type="entry name" value="PLP-binding barrel"/>
    <property type="match status" value="1"/>
</dbReference>
<evidence type="ECO:0000256" key="4">
    <source>
        <dbReference type="HAMAP-Rule" id="MF_01201"/>
    </source>
</evidence>
<dbReference type="InterPro" id="IPR029066">
    <property type="entry name" value="PLP-binding_barrel"/>
</dbReference>
<dbReference type="Gene3D" id="2.40.37.10">
    <property type="entry name" value="Lyase, Ornithine Decarboxylase, Chain A, domain 1"/>
    <property type="match status" value="1"/>
</dbReference>
<dbReference type="Pfam" id="PF00842">
    <property type="entry name" value="Ala_racemase_C"/>
    <property type="match status" value="1"/>
</dbReference>
<comment type="function">
    <text evidence="4">Catalyzes the interconversion of L-alanine and D-alanine. May also act on other amino acids.</text>
</comment>
<dbReference type="InterPro" id="IPR020622">
    <property type="entry name" value="Ala_racemase_pyridoxalP-BS"/>
</dbReference>
<gene>
    <name evidence="8" type="primary">alr</name>
    <name evidence="8" type="ORF">H9962_02520</name>
</gene>
<evidence type="ECO:0000256" key="6">
    <source>
        <dbReference type="PIRSR" id="PIRSR600821-52"/>
    </source>
</evidence>
<keyword evidence="2 4" id="KW-0663">Pyridoxal phosphate</keyword>
<evidence type="ECO:0000256" key="1">
    <source>
        <dbReference type="ARBA" id="ARBA00001933"/>
    </source>
</evidence>
<evidence type="ECO:0000313" key="8">
    <source>
        <dbReference type="EMBL" id="HJA08055.1"/>
    </source>
</evidence>
<dbReference type="EC" id="5.1.1.1" evidence="4"/>
<feature type="modified residue" description="N6-(pyridoxal phosphate)lysine" evidence="4 5">
    <location>
        <position position="34"/>
    </location>
</feature>
<evidence type="ECO:0000256" key="2">
    <source>
        <dbReference type="ARBA" id="ARBA00022898"/>
    </source>
</evidence>
<reference evidence="8" key="2">
    <citation type="submission" date="2021-04" db="EMBL/GenBank/DDBJ databases">
        <authorList>
            <person name="Gilroy R."/>
        </authorList>
    </citation>
    <scope>NUCLEOTIDE SEQUENCE</scope>
    <source>
        <strain evidence="8">CHK186-16707</strain>
    </source>
</reference>
<dbReference type="SUPFAM" id="SSF50621">
    <property type="entry name" value="Alanine racemase C-terminal domain-like"/>
    <property type="match status" value="1"/>
</dbReference>
<dbReference type="GO" id="GO:0008784">
    <property type="term" value="F:alanine racemase activity"/>
    <property type="evidence" value="ECO:0007669"/>
    <property type="project" value="UniProtKB-UniRule"/>
</dbReference>
<dbReference type="EMBL" id="DXAN01000004">
    <property type="protein sequence ID" value="HJA08055.1"/>
    <property type="molecule type" value="Genomic_DNA"/>
</dbReference>
<accession>A0A9D2KKE5</accession>
<dbReference type="InterPro" id="IPR011079">
    <property type="entry name" value="Ala_racemase_C"/>
</dbReference>
<feature type="active site" description="Proton acceptor; specific for D-alanine" evidence="4">
    <location>
        <position position="34"/>
    </location>
</feature>
<dbReference type="GO" id="GO:0030632">
    <property type="term" value="P:D-alanine biosynthetic process"/>
    <property type="evidence" value="ECO:0007669"/>
    <property type="project" value="UniProtKB-UniRule"/>
</dbReference>
<dbReference type="Pfam" id="PF01168">
    <property type="entry name" value="Ala_racemase_N"/>
    <property type="match status" value="1"/>
</dbReference>
<feature type="active site" description="Proton acceptor; specific for L-alanine" evidence="4">
    <location>
        <position position="265"/>
    </location>
</feature>
<dbReference type="Proteomes" id="UP000824225">
    <property type="component" value="Unassembled WGS sequence"/>
</dbReference>
<dbReference type="AlphaFoldDB" id="A0A9D2KKE5"/>
<dbReference type="InterPro" id="IPR001608">
    <property type="entry name" value="Ala_racemase_N"/>
</dbReference>
<dbReference type="GO" id="GO:0005829">
    <property type="term" value="C:cytosol"/>
    <property type="evidence" value="ECO:0007669"/>
    <property type="project" value="TreeGrafter"/>
</dbReference>
<feature type="binding site" evidence="4 6">
    <location>
        <position position="313"/>
    </location>
    <ligand>
        <name>substrate</name>
    </ligand>
</feature>
<protein>
    <recommendedName>
        <fullName evidence="4">Alanine racemase</fullName>
        <ecNumber evidence="4">5.1.1.1</ecNumber>
    </recommendedName>
</protein>
<dbReference type="InterPro" id="IPR009006">
    <property type="entry name" value="Ala_racemase/Decarboxylase_C"/>
</dbReference>
<evidence type="ECO:0000259" key="7">
    <source>
        <dbReference type="SMART" id="SM01005"/>
    </source>
</evidence>
<keyword evidence="3 4" id="KW-0413">Isomerase</keyword>
<sequence length="372" mass="39029">MPASLCRVRINFDHLRHNLALLRASGKPLMPVVKADAYGHGLTEVSAALAVEGVDHLAVGAVAEGARLRQSGFGGCIVALLGVVDDEDLVAARTYGITPLVHDRPGLLRLIEREQSSGEPLGVAVKCDTGMARLGFAVEDMAEVAEALAACPGLRAEMLVSHLAVADDPDEDAYTRAQATRFGEAARALRTRFPGLRLSLGNTACLLAFPELAGDLARPGLALYGCNPLHGTSRAILGAGLEPVMEVRAPVLAVHPLSSGHTLGYGRTYAAATDRMVAVVGIGYADGYRRNPAPGTCMTLRGLRAPVIGRVAMQMTCLDITGFPEKGVNVRPGDEAFILGGPGHAVTAGELAEWWGTIPYEVTCLLGKNRAS</sequence>
<dbReference type="SMART" id="SM01005">
    <property type="entry name" value="Ala_racemase_C"/>
    <property type="match status" value="1"/>
</dbReference>
<evidence type="ECO:0000313" key="9">
    <source>
        <dbReference type="Proteomes" id="UP000824225"/>
    </source>
</evidence>
<comment type="pathway">
    <text evidence="4">Amino-acid biosynthesis; D-alanine biosynthesis; D-alanine from L-alanine: step 1/1.</text>
</comment>
<proteinExistence type="inferred from homology"/>
<reference evidence="8" key="1">
    <citation type="journal article" date="2021" name="PeerJ">
        <title>Extensive microbial diversity within the chicken gut microbiome revealed by metagenomics and culture.</title>
        <authorList>
            <person name="Gilroy R."/>
            <person name="Ravi A."/>
            <person name="Getino M."/>
            <person name="Pursley I."/>
            <person name="Horton D.L."/>
            <person name="Alikhan N.F."/>
            <person name="Baker D."/>
            <person name="Gharbi K."/>
            <person name="Hall N."/>
            <person name="Watson M."/>
            <person name="Adriaenssens E.M."/>
            <person name="Foster-Nyarko E."/>
            <person name="Jarju S."/>
            <person name="Secka A."/>
            <person name="Antonio M."/>
            <person name="Oren A."/>
            <person name="Chaudhuri R.R."/>
            <person name="La Ragione R."/>
            <person name="Hildebrand F."/>
            <person name="Pallen M.J."/>
        </authorList>
    </citation>
    <scope>NUCLEOTIDE SEQUENCE</scope>
    <source>
        <strain evidence="8">CHK186-16707</strain>
    </source>
</reference>
<comment type="cofactor">
    <cofactor evidence="1 4 5">
        <name>pyridoxal 5'-phosphate</name>
        <dbReference type="ChEBI" id="CHEBI:597326"/>
    </cofactor>
</comment>
<feature type="domain" description="Alanine racemase C-terminal" evidence="7">
    <location>
        <begin position="244"/>
        <end position="372"/>
    </location>
</feature>
<dbReference type="PRINTS" id="PR00992">
    <property type="entry name" value="ALARACEMASE"/>
</dbReference>
<name>A0A9D2KKE5_9BACT</name>
<dbReference type="PANTHER" id="PTHR30511">
    <property type="entry name" value="ALANINE RACEMASE"/>
    <property type="match status" value="1"/>
</dbReference>
<comment type="caution">
    <text evidence="8">The sequence shown here is derived from an EMBL/GenBank/DDBJ whole genome shotgun (WGS) entry which is preliminary data.</text>
</comment>
<comment type="similarity">
    <text evidence="4">Belongs to the alanine racemase family.</text>
</comment>
<dbReference type="GO" id="GO:0030170">
    <property type="term" value="F:pyridoxal phosphate binding"/>
    <property type="evidence" value="ECO:0007669"/>
    <property type="project" value="UniProtKB-UniRule"/>
</dbReference>
<dbReference type="PROSITE" id="PS00395">
    <property type="entry name" value="ALANINE_RACEMASE"/>
    <property type="match status" value="1"/>
</dbReference>
<feature type="binding site" evidence="4 6">
    <location>
        <position position="133"/>
    </location>
    <ligand>
        <name>substrate</name>
    </ligand>
</feature>
<evidence type="ECO:0000256" key="5">
    <source>
        <dbReference type="PIRSR" id="PIRSR600821-50"/>
    </source>
</evidence>
<dbReference type="CDD" id="cd00430">
    <property type="entry name" value="PLPDE_III_AR"/>
    <property type="match status" value="1"/>
</dbReference>